<dbReference type="AlphaFoldDB" id="A0A066ZPW2"/>
<feature type="compositionally biased region" description="Polar residues" evidence="1">
    <location>
        <begin position="230"/>
        <end position="243"/>
    </location>
</feature>
<feature type="domain" description="SPOR" evidence="3">
    <location>
        <begin position="137"/>
        <end position="215"/>
    </location>
</feature>
<accession>A0A066ZPW2</accession>
<dbReference type="RefSeq" id="WP_029910791.1">
    <property type="nucleotide sequence ID" value="NZ_AP020335.1"/>
</dbReference>
<dbReference type="GO" id="GO:0042834">
    <property type="term" value="F:peptidoglycan binding"/>
    <property type="evidence" value="ECO:0007669"/>
    <property type="project" value="InterPro"/>
</dbReference>
<comment type="caution">
    <text evidence="4">The sequence shown here is derived from an EMBL/GenBank/DDBJ whole genome shotgun (WGS) entry which is preliminary data.</text>
</comment>
<dbReference type="EMBL" id="JMIU01000001">
    <property type="protein sequence ID" value="KDN95848.1"/>
    <property type="molecule type" value="Genomic_DNA"/>
</dbReference>
<dbReference type="InterPro" id="IPR036680">
    <property type="entry name" value="SPOR-like_sf"/>
</dbReference>
<evidence type="ECO:0000256" key="2">
    <source>
        <dbReference type="SAM" id="Phobius"/>
    </source>
</evidence>
<dbReference type="Gene3D" id="3.30.70.1070">
    <property type="entry name" value="Sporulation related repeat"/>
    <property type="match status" value="1"/>
</dbReference>
<protein>
    <recommendedName>
        <fullName evidence="3">SPOR domain-containing protein</fullName>
    </recommendedName>
</protein>
<dbReference type="Pfam" id="PF05036">
    <property type="entry name" value="SPOR"/>
    <property type="match status" value="1"/>
</dbReference>
<feature type="region of interest" description="Disordered" evidence="1">
    <location>
        <begin position="217"/>
        <end position="243"/>
    </location>
</feature>
<evidence type="ECO:0000313" key="4">
    <source>
        <dbReference type="EMBL" id="KDN95848.1"/>
    </source>
</evidence>
<dbReference type="InterPro" id="IPR007730">
    <property type="entry name" value="SPOR-like_dom"/>
</dbReference>
<evidence type="ECO:0000259" key="3">
    <source>
        <dbReference type="PROSITE" id="PS51724"/>
    </source>
</evidence>
<sequence>MARDYKQKHYIAKQPYQRRSQVEARTDEPVSSPMKWVWLMALVVTVGLLGGFFVVQHFADKGVKSNETKASGANAALVVSEKTEDIKKEPVAKSAEKKVFEATVVEKPADNDPKIHYSFYQGLAKTEVVVNAEPISIELPAPYYIQAGTFTEADAALKEQKRLAGYDQVLQVTSIQSRGKTYYRLRLGPFTDRLVMNRKRNELRKLGVDTLLIRAKQTSDPQADKDAKSAGNQSEADASSDSQ</sequence>
<reference evidence="4 5" key="1">
    <citation type="submission" date="2014-04" db="EMBL/GenBank/DDBJ databases">
        <title>Draft genome sequence of Hydrogenovibrio marinus MH-110, a model organism for aerobic H2 metabolism.</title>
        <authorList>
            <person name="Cha H.J."/>
            <person name="Jo B.H."/>
            <person name="Hwang B.H."/>
        </authorList>
    </citation>
    <scope>NUCLEOTIDE SEQUENCE [LARGE SCALE GENOMIC DNA]</scope>
    <source>
        <strain evidence="4 5">MH-110</strain>
    </source>
</reference>
<keyword evidence="2" id="KW-0472">Membrane</keyword>
<gene>
    <name evidence="4" type="ORF">EI16_06010</name>
</gene>
<name>A0A066ZPW2_HYDMR</name>
<dbReference type="SUPFAM" id="SSF110997">
    <property type="entry name" value="Sporulation related repeat"/>
    <property type="match status" value="1"/>
</dbReference>
<keyword evidence="5" id="KW-1185">Reference proteome</keyword>
<dbReference type="STRING" id="28885.EI16_06010"/>
<organism evidence="4 5">
    <name type="scientific">Hydrogenovibrio marinus</name>
    <dbReference type="NCBI Taxonomy" id="28885"/>
    <lineage>
        <taxon>Bacteria</taxon>
        <taxon>Pseudomonadati</taxon>
        <taxon>Pseudomonadota</taxon>
        <taxon>Gammaproteobacteria</taxon>
        <taxon>Thiotrichales</taxon>
        <taxon>Piscirickettsiaceae</taxon>
        <taxon>Hydrogenovibrio</taxon>
    </lineage>
</organism>
<dbReference type="Proteomes" id="UP000027341">
    <property type="component" value="Unassembled WGS sequence"/>
</dbReference>
<evidence type="ECO:0000256" key="1">
    <source>
        <dbReference type="SAM" id="MobiDB-lite"/>
    </source>
</evidence>
<keyword evidence="2" id="KW-1133">Transmembrane helix</keyword>
<feature type="transmembrane region" description="Helical" evidence="2">
    <location>
        <begin position="36"/>
        <end position="55"/>
    </location>
</feature>
<evidence type="ECO:0000313" key="5">
    <source>
        <dbReference type="Proteomes" id="UP000027341"/>
    </source>
</evidence>
<proteinExistence type="predicted"/>
<dbReference type="PROSITE" id="PS51724">
    <property type="entry name" value="SPOR"/>
    <property type="match status" value="1"/>
</dbReference>
<keyword evidence="2" id="KW-0812">Transmembrane</keyword>